<dbReference type="InterPro" id="IPR006459">
    <property type="entry name" value="CASP/CASPL"/>
</dbReference>
<dbReference type="AlphaFoldDB" id="A0AAV9F0K0"/>
<dbReference type="Proteomes" id="UP001180020">
    <property type="component" value="Unassembled WGS sequence"/>
</dbReference>
<evidence type="ECO:0000256" key="6">
    <source>
        <dbReference type="ARBA" id="ARBA00022989"/>
    </source>
</evidence>
<evidence type="ECO:0000256" key="1">
    <source>
        <dbReference type="ARBA" id="ARBA00004651"/>
    </source>
</evidence>
<dbReference type="InterPro" id="IPR044173">
    <property type="entry name" value="CASPL"/>
</dbReference>
<dbReference type="GO" id="GO:0005886">
    <property type="term" value="C:plasma membrane"/>
    <property type="evidence" value="ECO:0007669"/>
    <property type="project" value="UniProtKB-SubCell"/>
</dbReference>
<evidence type="ECO:0000256" key="8">
    <source>
        <dbReference type="RuleBase" id="RU361233"/>
    </source>
</evidence>
<keyword evidence="11" id="KW-1185">Reference proteome</keyword>
<keyword evidence="7 8" id="KW-0472">Membrane</keyword>
<reference evidence="10" key="1">
    <citation type="journal article" date="2023" name="Nat. Commun.">
        <title>Diploid and tetraploid genomes of Acorus and the evolution of monocots.</title>
        <authorList>
            <person name="Ma L."/>
            <person name="Liu K.W."/>
            <person name="Li Z."/>
            <person name="Hsiao Y.Y."/>
            <person name="Qi Y."/>
            <person name="Fu T."/>
            <person name="Tang G.D."/>
            <person name="Zhang D."/>
            <person name="Sun W.H."/>
            <person name="Liu D.K."/>
            <person name="Li Y."/>
            <person name="Chen G.Z."/>
            <person name="Liu X.D."/>
            <person name="Liao X.Y."/>
            <person name="Jiang Y.T."/>
            <person name="Yu X."/>
            <person name="Hao Y."/>
            <person name="Huang J."/>
            <person name="Zhao X.W."/>
            <person name="Ke S."/>
            <person name="Chen Y.Y."/>
            <person name="Wu W.L."/>
            <person name="Hsu J.L."/>
            <person name="Lin Y.F."/>
            <person name="Huang M.D."/>
            <person name="Li C.Y."/>
            <person name="Huang L."/>
            <person name="Wang Z.W."/>
            <person name="Zhao X."/>
            <person name="Zhong W.Y."/>
            <person name="Peng D.H."/>
            <person name="Ahmad S."/>
            <person name="Lan S."/>
            <person name="Zhang J.S."/>
            <person name="Tsai W.C."/>
            <person name="Van de Peer Y."/>
            <person name="Liu Z.J."/>
        </authorList>
    </citation>
    <scope>NUCLEOTIDE SEQUENCE</scope>
    <source>
        <strain evidence="10">CP</strain>
    </source>
</reference>
<feature type="transmembrane region" description="Helical" evidence="8">
    <location>
        <begin position="119"/>
        <end position="142"/>
    </location>
</feature>
<organism evidence="10 11">
    <name type="scientific">Acorus calamus</name>
    <name type="common">Sweet flag</name>
    <dbReference type="NCBI Taxonomy" id="4465"/>
    <lineage>
        <taxon>Eukaryota</taxon>
        <taxon>Viridiplantae</taxon>
        <taxon>Streptophyta</taxon>
        <taxon>Embryophyta</taxon>
        <taxon>Tracheophyta</taxon>
        <taxon>Spermatophyta</taxon>
        <taxon>Magnoliopsida</taxon>
        <taxon>Liliopsida</taxon>
        <taxon>Acoraceae</taxon>
        <taxon>Acorus</taxon>
    </lineage>
</organism>
<comment type="caution">
    <text evidence="8">Lacks conserved residue(s) required for the propagation of feature annotation.</text>
</comment>
<keyword evidence="5 8" id="KW-0812">Transmembrane</keyword>
<dbReference type="PANTHER" id="PTHR36488:SF8">
    <property type="entry name" value="CASP-LIKE PROTEIN 1U1"/>
    <property type="match status" value="1"/>
</dbReference>
<comment type="subunit">
    <text evidence="3 8">Homodimer and heterodimers.</text>
</comment>
<name>A0AAV9F0K0_ACOCL</name>
<keyword evidence="4 8" id="KW-1003">Cell membrane</keyword>
<protein>
    <recommendedName>
        <fullName evidence="8">CASP-like protein</fullName>
    </recommendedName>
</protein>
<feature type="domain" description="Casparian strip membrane protein" evidence="9">
    <location>
        <begin position="1"/>
        <end position="131"/>
    </location>
</feature>
<evidence type="ECO:0000259" key="9">
    <source>
        <dbReference type="Pfam" id="PF04535"/>
    </source>
</evidence>
<evidence type="ECO:0000313" key="10">
    <source>
        <dbReference type="EMBL" id="KAK1319393.1"/>
    </source>
</evidence>
<keyword evidence="6 8" id="KW-1133">Transmembrane helix</keyword>
<proteinExistence type="inferred from homology"/>
<dbReference type="EMBL" id="JAUJYO010000004">
    <property type="protein sequence ID" value="KAK1319393.1"/>
    <property type="molecule type" value="Genomic_DNA"/>
</dbReference>
<evidence type="ECO:0000256" key="2">
    <source>
        <dbReference type="ARBA" id="ARBA00007651"/>
    </source>
</evidence>
<evidence type="ECO:0000256" key="5">
    <source>
        <dbReference type="ARBA" id="ARBA00022692"/>
    </source>
</evidence>
<dbReference type="InterPro" id="IPR006702">
    <property type="entry name" value="CASP_dom"/>
</dbReference>
<feature type="transmembrane region" description="Helical" evidence="8">
    <location>
        <begin position="35"/>
        <end position="58"/>
    </location>
</feature>
<reference evidence="10" key="2">
    <citation type="submission" date="2023-06" db="EMBL/GenBank/DDBJ databases">
        <authorList>
            <person name="Ma L."/>
            <person name="Liu K.-W."/>
            <person name="Li Z."/>
            <person name="Hsiao Y.-Y."/>
            <person name="Qi Y."/>
            <person name="Fu T."/>
            <person name="Tang G."/>
            <person name="Zhang D."/>
            <person name="Sun W.-H."/>
            <person name="Liu D.-K."/>
            <person name="Li Y."/>
            <person name="Chen G.-Z."/>
            <person name="Liu X.-D."/>
            <person name="Liao X.-Y."/>
            <person name="Jiang Y.-T."/>
            <person name="Yu X."/>
            <person name="Hao Y."/>
            <person name="Huang J."/>
            <person name="Zhao X.-W."/>
            <person name="Ke S."/>
            <person name="Chen Y.-Y."/>
            <person name="Wu W.-L."/>
            <person name="Hsu J.-L."/>
            <person name="Lin Y.-F."/>
            <person name="Huang M.-D."/>
            <person name="Li C.-Y."/>
            <person name="Huang L."/>
            <person name="Wang Z.-W."/>
            <person name="Zhao X."/>
            <person name="Zhong W.-Y."/>
            <person name="Peng D.-H."/>
            <person name="Ahmad S."/>
            <person name="Lan S."/>
            <person name="Zhang J.-S."/>
            <person name="Tsai W.-C."/>
            <person name="Van De Peer Y."/>
            <person name="Liu Z.-J."/>
        </authorList>
    </citation>
    <scope>NUCLEOTIDE SEQUENCE</scope>
    <source>
        <strain evidence="10">CP</strain>
        <tissue evidence="10">Leaves</tissue>
    </source>
</reference>
<accession>A0AAV9F0K0</accession>
<evidence type="ECO:0000256" key="7">
    <source>
        <dbReference type="ARBA" id="ARBA00023136"/>
    </source>
</evidence>
<comment type="caution">
    <text evidence="10">The sequence shown here is derived from an EMBL/GenBank/DDBJ whole genome shotgun (WGS) entry which is preliminary data.</text>
</comment>
<dbReference type="Pfam" id="PF04535">
    <property type="entry name" value="CASP_dom"/>
    <property type="match status" value="1"/>
</dbReference>
<sequence>MATATEVKTVPITIVPTLPPLPVALAAKWHHLSAFTYFVVSHAITCVYLLFSLALLVVNRASNAKKLILILAIADVMMMELLFSGNSAAVAVELIGLHGNSHLRWNKVCNVFKGYCHQVGAASMVSLISSFLLLFMVILTMVNLHRECKSM</sequence>
<feature type="transmembrane region" description="Helical" evidence="8">
    <location>
        <begin position="70"/>
        <end position="99"/>
    </location>
</feature>
<comment type="subcellular location">
    <subcellularLocation>
        <location evidence="1 8">Cell membrane</location>
        <topology evidence="1 8">Multi-pass membrane protein</topology>
    </subcellularLocation>
</comment>
<gene>
    <name evidence="10" type="ORF">QJS10_CPB04g00722</name>
</gene>
<dbReference type="PANTHER" id="PTHR36488">
    <property type="entry name" value="CASP-LIKE PROTEIN 1U1"/>
    <property type="match status" value="1"/>
</dbReference>
<dbReference type="NCBIfam" id="TIGR01569">
    <property type="entry name" value="A_tha_TIGR01569"/>
    <property type="match status" value="1"/>
</dbReference>
<comment type="similarity">
    <text evidence="2 8">Belongs to the Casparian strip membrane proteins (CASP) family.</text>
</comment>
<evidence type="ECO:0000313" key="11">
    <source>
        <dbReference type="Proteomes" id="UP001180020"/>
    </source>
</evidence>
<evidence type="ECO:0000256" key="3">
    <source>
        <dbReference type="ARBA" id="ARBA00011489"/>
    </source>
</evidence>
<evidence type="ECO:0000256" key="4">
    <source>
        <dbReference type="ARBA" id="ARBA00022475"/>
    </source>
</evidence>